<reference evidence="8" key="1">
    <citation type="submission" date="2020-04" db="EMBL/GenBank/DDBJ databases">
        <authorList>
            <person name="Alioto T."/>
            <person name="Alioto T."/>
            <person name="Gomez Garrido J."/>
        </authorList>
    </citation>
    <scope>NUCLEOTIDE SEQUENCE</scope>
    <source>
        <strain evidence="8">A484AB</strain>
    </source>
</reference>
<gene>
    <name evidence="8" type="ORF">PACLA_8A051124</name>
</gene>
<comment type="caution">
    <text evidence="8">The sequence shown here is derived from an EMBL/GenBank/DDBJ whole genome shotgun (WGS) entry which is preliminary data.</text>
</comment>
<accession>A0A6S7GVT9</accession>
<feature type="non-terminal residue" evidence="8">
    <location>
        <position position="1"/>
    </location>
</feature>
<dbReference type="GO" id="GO:0005524">
    <property type="term" value="F:ATP binding"/>
    <property type="evidence" value="ECO:0007669"/>
    <property type="project" value="UniProtKB-KW"/>
</dbReference>
<feature type="compositionally biased region" description="Acidic residues" evidence="7">
    <location>
        <begin position="549"/>
        <end position="568"/>
    </location>
</feature>
<name>A0A6S7GVT9_PARCT</name>
<organism evidence="8 9">
    <name type="scientific">Paramuricea clavata</name>
    <name type="common">Red gorgonian</name>
    <name type="synonym">Violescent sea-whip</name>
    <dbReference type="NCBI Taxonomy" id="317549"/>
    <lineage>
        <taxon>Eukaryota</taxon>
        <taxon>Metazoa</taxon>
        <taxon>Cnidaria</taxon>
        <taxon>Anthozoa</taxon>
        <taxon>Octocorallia</taxon>
        <taxon>Malacalcyonacea</taxon>
        <taxon>Plexauridae</taxon>
        <taxon>Paramuricea</taxon>
    </lineage>
</organism>
<keyword evidence="6" id="KW-0175">Coiled coil</keyword>
<dbReference type="PROSITE" id="PS00109">
    <property type="entry name" value="PROTEIN_KINASE_TYR"/>
    <property type="match status" value="1"/>
</dbReference>
<dbReference type="AlphaFoldDB" id="A0A6S7GVT9"/>
<evidence type="ECO:0000313" key="9">
    <source>
        <dbReference type="Proteomes" id="UP001152795"/>
    </source>
</evidence>
<evidence type="ECO:0000256" key="1">
    <source>
        <dbReference type="ARBA" id="ARBA00022679"/>
    </source>
</evidence>
<evidence type="ECO:0000313" key="8">
    <source>
        <dbReference type="EMBL" id="CAB3995735.1"/>
    </source>
</evidence>
<dbReference type="InterPro" id="IPR001245">
    <property type="entry name" value="Ser-Thr/Tyr_kinase_cat_dom"/>
</dbReference>
<keyword evidence="9" id="KW-1185">Reference proteome</keyword>
<feature type="coiled-coil region" evidence="6">
    <location>
        <begin position="495"/>
        <end position="529"/>
    </location>
</feature>
<evidence type="ECO:0000256" key="2">
    <source>
        <dbReference type="ARBA" id="ARBA00022741"/>
    </source>
</evidence>
<dbReference type="InterPro" id="IPR008266">
    <property type="entry name" value="Tyr_kinase_AS"/>
</dbReference>
<dbReference type="InterPro" id="IPR000719">
    <property type="entry name" value="Prot_kinase_dom"/>
</dbReference>
<dbReference type="FunFam" id="1.10.510.10:FF:000554">
    <property type="entry name" value="Predicted protein"/>
    <property type="match status" value="1"/>
</dbReference>
<sequence length="596" mass="67590">MELHRIGRLLHLVCRARQSPGPCSVCDIHKQRSPTYYPDETLADLYGDDTKLYKSITSLGDCENLKHALEDLDCWSLDSNLDFNEYSKNILLITPNEDLYVVELTVGFESNLHNNVERKKAKYKDLIEDQRGHFNSVKFVNLSMSSLDKPSESLKAEFLSIIEVMKRLPVHNGVTNLLGCITKEGPITIIQEYVPCGDLLGYMRTSRGLHDQYYMAEKARVNDLSSAELMSFAEQIASAMAHLERYNVIHGDLAARNVLVGRQGLCKLAGIGEQPLVFDKDTYATRKKDRLVVKWAAVEVVIDKIRTIQSDVWSFGILLYEIATVGGSPYVGKDENWLLDMLKDDYRMPCPDHVSEDLYSVMSDCWKNDPGERPNFEKLVKVMKTLALMNKHQAAPKVSAKQEQSDVLSARSKRMVMRNVHEAPDQSLQANAKPTPPAKRKLLPTPPNEGRKKQRQELPEPETPEGSQTSDIDNVIAMADSDTSLIGMSTPRNDLEKLAEKNRRLKNQVISLQASVKEKNNKLRQMKRKVINEVTKLRQHVHHQPNDQESMEDVSEESENETVEENDHEDTTDPHYEMEDDGGHGDSELDESDDES</sequence>
<feature type="region of interest" description="Disordered" evidence="7">
    <location>
        <begin position="537"/>
        <end position="596"/>
    </location>
</feature>
<dbReference type="Proteomes" id="UP001152795">
    <property type="component" value="Unassembled WGS sequence"/>
</dbReference>
<dbReference type="PANTHER" id="PTHR24416:SF621">
    <property type="entry name" value="TYROSINE KINASE RECEPTOR CAD96CA"/>
    <property type="match status" value="1"/>
</dbReference>
<evidence type="ECO:0000256" key="5">
    <source>
        <dbReference type="ARBA" id="ARBA00023137"/>
    </source>
</evidence>
<keyword evidence="4" id="KW-0067">ATP-binding</keyword>
<keyword evidence="5" id="KW-0829">Tyrosine-protein kinase</keyword>
<dbReference type="CDD" id="cd00192">
    <property type="entry name" value="PTKc"/>
    <property type="match status" value="1"/>
</dbReference>
<evidence type="ECO:0000256" key="7">
    <source>
        <dbReference type="SAM" id="MobiDB-lite"/>
    </source>
</evidence>
<dbReference type="GO" id="GO:0043235">
    <property type="term" value="C:receptor complex"/>
    <property type="evidence" value="ECO:0007669"/>
    <property type="project" value="TreeGrafter"/>
</dbReference>
<dbReference type="PRINTS" id="PR00109">
    <property type="entry name" value="TYRKINASE"/>
</dbReference>
<keyword evidence="1" id="KW-0808">Transferase</keyword>
<protein>
    <submittedName>
        <fullName evidence="8">Proto-oncogene tyrosine- kinase receptor Ret-like</fullName>
    </submittedName>
</protein>
<proteinExistence type="predicted"/>
<dbReference type="Gene3D" id="3.30.200.20">
    <property type="entry name" value="Phosphorylase Kinase, domain 1"/>
    <property type="match status" value="1"/>
</dbReference>
<dbReference type="InterPro" id="IPR011009">
    <property type="entry name" value="Kinase-like_dom_sf"/>
</dbReference>
<keyword evidence="2" id="KW-0547">Nucleotide-binding</keyword>
<dbReference type="OrthoDB" id="5957862at2759"/>
<dbReference type="GO" id="GO:0007169">
    <property type="term" value="P:cell surface receptor protein tyrosine kinase signaling pathway"/>
    <property type="evidence" value="ECO:0007669"/>
    <property type="project" value="TreeGrafter"/>
</dbReference>
<dbReference type="InterPro" id="IPR050122">
    <property type="entry name" value="RTK"/>
</dbReference>
<evidence type="ECO:0000256" key="4">
    <source>
        <dbReference type="ARBA" id="ARBA00022840"/>
    </source>
</evidence>
<dbReference type="EMBL" id="CACRXK020002720">
    <property type="protein sequence ID" value="CAB3995735.1"/>
    <property type="molecule type" value="Genomic_DNA"/>
</dbReference>
<evidence type="ECO:0000256" key="3">
    <source>
        <dbReference type="ARBA" id="ARBA00022777"/>
    </source>
</evidence>
<dbReference type="PROSITE" id="PS50011">
    <property type="entry name" value="PROTEIN_KINASE_DOM"/>
    <property type="match status" value="1"/>
</dbReference>
<feature type="compositionally biased region" description="Basic and acidic residues" evidence="7">
    <location>
        <begin position="569"/>
        <end position="587"/>
    </location>
</feature>
<keyword evidence="8" id="KW-0675">Receptor</keyword>
<evidence type="ECO:0000256" key="6">
    <source>
        <dbReference type="SAM" id="Coils"/>
    </source>
</evidence>
<feature type="compositionally biased region" description="Basic and acidic residues" evidence="7">
    <location>
        <begin position="449"/>
        <end position="458"/>
    </location>
</feature>
<keyword evidence="3 8" id="KW-0418">Kinase</keyword>
<dbReference type="Gene3D" id="1.10.510.10">
    <property type="entry name" value="Transferase(Phosphotransferase) domain 1"/>
    <property type="match status" value="1"/>
</dbReference>
<dbReference type="PANTHER" id="PTHR24416">
    <property type="entry name" value="TYROSINE-PROTEIN KINASE RECEPTOR"/>
    <property type="match status" value="1"/>
</dbReference>
<dbReference type="GO" id="GO:0004714">
    <property type="term" value="F:transmembrane receptor protein tyrosine kinase activity"/>
    <property type="evidence" value="ECO:0007669"/>
    <property type="project" value="TreeGrafter"/>
</dbReference>
<dbReference type="GO" id="GO:0005886">
    <property type="term" value="C:plasma membrane"/>
    <property type="evidence" value="ECO:0007669"/>
    <property type="project" value="TreeGrafter"/>
</dbReference>
<dbReference type="Pfam" id="PF07714">
    <property type="entry name" value="PK_Tyr_Ser-Thr"/>
    <property type="match status" value="1"/>
</dbReference>
<dbReference type="SUPFAM" id="SSF56112">
    <property type="entry name" value="Protein kinase-like (PK-like)"/>
    <property type="match status" value="1"/>
</dbReference>
<feature type="region of interest" description="Disordered" evidence="7">
    <location>
        <begin position="421"/>
        <end position="473"/>
    </location>
</feature>